<evidence type="ECO:0000313" key="3">
    <source>
        <dbReference type="Proteomes" id="UP001311915"/>
    </source>
</evidence>
<dbReference type="PANTHER" id="PTHR47723">
    <property type="entry name" value="OS05G0353850 PROTEIN"/>
    <property type="match status" value="1"/>
</dbReference>
<comment type="caution">
    <text evidence="2">The sequence shown here is derived from an EMBL/GenBank/DDBJ whole genome shotgun (WGS) entry which is preliminary data.</text>
</comment>
<organism evidence="2 3">
    <name type="scientific">Solanum pinnatisectum</name>
    <name type="common">tansyleaf nightshade</name>
    <dbReference type="NCBI Taxonomy" id="50273"/>
    <lineage>
        <taxon>Eukaryota</taxon>
        <taxon>Viridiplantae</taxon>
        <taxon>Streptophyta</taxon>
        <taxon>Embryophyta</taxon>
        <taxon>Tracheophyta</taxon>
        <taxon>Spermatophyta</taxon>
        <taxon>Magnoliopsida</taxon>
        <taxon>eudicotyledons</taxon>
        <taxon>Gunneridae</taxon>
        <taxon>Pentapetalae</taxon>
        <taxon>asterids</taxon>
        <taxon>lamiids</taxon>
        <taxon>Solanales</taxon>
        <taxon>Solanaceae</taxon>
        <taxon>Solanoideae</taxon>
        <taxon>Solaneae</taxon>
        <taxon>Solanum</taxon>
    </lineage>
</organism>
<dbReference type="InterPro" id="IPR002156">
    <property type="entry name" value="RNaseH_domain"/>
</dbReference>
<keyword evidence="3" id="KW-1185">Reference proteome</keyword>
<name>A0AAV9M7E8_9SOLN</name>
<dbReference type="AlphaFoldDB" id="A0AAV9M7E8"/>
<evidence type="ECO:0000259" key="1">
    <source>
        <dbReference type="Pfam" id="PF13456"/>
    </source>
</evidence>
<reference evidence="2 3" key="1">
    <citation type="submission" date="2023-10" db="EMBL/GenBank/DDBJ databases">
        <title>Genome-Wide Identification Analysis in wild type Solanum Pinnatisectum Reveals Some Genes Defensing Phytophthora Infestans.</title>
        <authorList>
            <person name="Sun C."/>
        </authorList>
    </citation>
    <scope>NUCLEOTIDE SEQUENCE [LARGE SCALE GENOMIC DNA]</scope>
    <source>
        <strain evidence="2">LQN</strain>
        <tissue evidence="2">Leaf</tissue>
    </source>
</reference>
<protein>
    <recommendedName>
        <fullName evidence="1">RNase H type-1 domain-containing protein</fullName>
    </recommendedName>
</protein>
<accession>A0AAV9M7E8</accession>
<dbReference type="GO" id="GO:0003676">
    <property type="term" value="F:nucleic acid binding"/>
    <property type="evidence" value="ECO:0007669"/>
    <property type="project" value="InterPro"/>
</dbReference>
<gene>
    <name evidence="2" type="ORF">R3W88_008251</name>
</gene>
<feature type="domain" description="RNase H type-1" evidence="1">
    <location>
        <begin position="21"/>
        <end position="97"/>
    </location>
</feature>
<evidence type="ECO:0000313" key="2">
    <source>
        <dbReference type="EMBL" id="KAK4733990.1"/>
    </source>
</evidence>
<dbReference type="GO" id="GO:0004523">
    <property type="term" value="F:RNA-DNA hybrid ribonuclease activity"/>
    <property type="evidence" value="ECO:0007669"/>
    <property type="project" value="InterPro"/>
</dbReference>
<sequence>MLPKTRVWASIKEFIVINHIMTELEALLNGLNIAHTYNLMPIENEIDSIETMELLENIHPTYGSTILSCRSTLKKLGNLVVCHSFRQGNKVDDILSRLGCKLTQTSNPLLLLTLPDIAKKNLKAIQDAVSSSKIVVWSTCNKLARFGNLSVIAGTNSDNEMLCT</sequence>
<dbReference type="PANTHER" id="PTHR47723:SF23">
    <property type="entry name" value="REVERSE TRANSCRIPTASE-LIKE PROTEIN"/>
    <property type="match status" value="1"/>
</dbReference>
<dbReference type="Pfam" id="PF13456">
    <property type="entry name" value="RVT_3"/>
    <property type="match status" value="1"/>
</dbReference>
<dbReference type="EMBL" id="JAWPEI010000002">
    <property type="protein sequence ID" value="KAK4733990.1"/>
    <property type="molecule type" value="Genomic_DNA"/>
</dbReference>
<dbReference type="Proteomes" id="UP001311915">
    <property type="component" value="Unassembled WGS sequence"/>
</dbReference>
<dbReference type="InterPro" id="IPR053151">
    <property type="entry name" value="RNase_H-like"/>
</dbReference>
<proteinExistence type="predicted"/>